<accession>A0A8S5N5J2</accession>
<dbReference type="EMBL" id="BK015075">
    <property type="protein sequence ID" value="DAD89997.1"/>
    <property type="molecule type" value="Genomic_DNA"/>
</dbReference>
<reference evidence="1" key="1">
    <citation type="journal article" date="2021" name="Proc. Natl. Acad. Sci. U.S.A.">
        <title>A Catalog of Tens of Thousands of Viruses from Human Metagenomes Reveals Hidden Associations with Chronic Diseases.</title>
        <authorList>
            <person name="Tisza M.J."/>
            <person name="Buck C.B."/>
        </authorList>
    </citation>
    <scope>NUCLEOTIDE SEQUENCE</scope>
    <source>
        <strain evidence="1">CtCCv12</strain>
    </source>
</reference>
<protein>
    <submittedName>
        <fullName evidence="1">Uncharacterized protein</fullName>
    </submittedName>
</protein>
<evidence type="ECO:0000313" key="1">
    <source>
        <dbReference type="EMBL" id="DAD89997.1"/>
    </source>
</evidence>
<name>A0A8S5N5J2_9CAUD</name>
<sequence length="29" mass="3195">MVTVFFKNGPQATLRPAIEIPPFRPPRGG</sequence>
<organism evidence="1">
    <name type="scientific">Siphoviridae sp. ctCCv12</name>
    <dbReference type="NCBI Taxonomy" id="2826191"/>
    <lineage>
        <taxon>Viruses</taxon>
        <taxon>Duplodnaviria</taxon>
        <taxon>Heunggongvirae</taxon>
        <taxon>Uroviricota</taxon>
        <taxon>Caudoviricetes</taxon>
    </lineage>
</organism>
<proteinExistence type="predicted"/>